<dbReference type="EMBL" id="KZ989139">
    <property type="protein sequence ID" value="RKP27885.1"/>
    <property type="molecule type" value="Genomic_DNA"/>
</dbReference>
<organism evidence="2 3">
    <name type="scientific">Syncephalis pseudoplumigaleata</name>
    <dbReference type="NCBI Taxonomy" id="1712513"/>
    <lineage>
        <taxon>Eukaryota</taxon>
        <taxon>Fungi</taxon>
        <taxon>Fungi incertae sedis</taxon>
        <taxon>Zoopagomycota</taxon>
        <taxon>Zoopagomycotina</taxon>
        <taxon>Zoopagomycetes</taxon>
        <taxon>Zoopagales</taxon>
        <taxon>Piptocephalidaceae</taxon>
        <taxon>Syncephalis</taxon>
    </lineage>
</organism>
<evidence type="ECO:0000313" key="2">
    <source>
        <dbReference type="EMBL" id="RKP27885.1"/>
    </source>
</evidence>
<dbReference type="PANTHER" id="PTHR43194:SF2">
    <property type="entry name" value="PEROXISOMAL MEMBRANE PROTEIN LPX1"/>
    <property type="match status" value="1"/>
</dbReference>
<dbReference type="Gene3D" id="3.40.50.1820">
    <property type="entry name" value="alpha/beta hydrolase"/>
    <property type="match status" value="1"/>
</dbReference>
<reference evidence="3" key="1">
    <citation type="journal article" date="2018" name="Nat. Microbiol.">
        <title>Leveraging single-cell genomics to expand the fungal tree of life.</title>
        <authorList>
            <person name="Ahrendt S.R."/>
            <person name="Quandt C.A."/>
            <person name="Ciobanu D."/>
            <person name="Clum A."/>
            <person name="Salamov A."/>
            <person name="Andreopoulos B."/>
            <person name="Cheng J.F."/>
            <person name="Woyke T."/>
            <person name="Pelin A."/>
            <person name="Henrissat B."/>
            <person name="Reynolds N.K."/>
            <person name="Benny G.L."/>
            <person name="Smith M.E."/>
            <person name="James T.Y."/>
            <person name="Grigoriev I.V."/>
        </authorList>
    </citation>
    <scope>NUCLEOTIDE SEQUENCE [LARGE SCALE GENOMIC DNA]</scope>
    <source>
        <strain evidence="3">Benny S71-1</strain>
    </source>
</reference>
<dbReference type="SUPFAM" id="SSF53474">
    <property type="entry name" value="alpha/beta-Hydrolases"/>
    <property type="match status" value="1"/>
</dbReference>
<dbReference type="InterPro" id="IPR022742">
    <property type="entry name" value="Hydrolase_4"/>
</dbReference>
<name>A0A4P9Z5T0_9FUNG</name>
<keyword evidence="3" id="KW-1185">Reference proteome</keyword>
<proteinExistence type="predicted"/>
<dbReference type="GO" id="GO:0016787">
    <property type="term" value="F:hydrolase activity"/>
    <property type="evidence" value="ECO:0007669"/>
    <property type="project" value="UniProtKB-KW"/>
</dbReference>
<sequence length="303" mass="33277">MPYPEDFYTGNTARHSLQLACTNGQSSLAGGAYVTLEHGDVRYYVLGPEDGQKVIVLVHGLQWPCTVWEEVVKDLVQRGYRVLVYDNYGRGYSDGPDVTNDMALYTEQLRQLLAHLNWTDIFLAGYSMGGAIAVAFTEEYPSLVRRLVLVAPAGLIGSVARSSDSIAASKGARTGEMPFIGRIAQHPLLLRILMGAIVAREPVASIIAYQMAHCPSTVRAIGLSLRDFPFHALHATYQAVGHLVHIPAIVFWGTKDEMVPYADAALLPVYMPHAKLVTIDHGTHGIVRSHHDLIMNALDDFLK</sequence>
<keyword evidence="2" id="KW-0378">Hydrolase</keyword>
<dbReference type="PRINTS" id="PR00111">
    <property type="entry name" value="ABHYDROLASE"/>
</dbReference>
<evidence type="ECO:0000259" key="1">
    <source>
        <dbReference type="Pfam" id="PF12146"/>
    </source>
</evidence>
<dbReference type="Pfam" id="PF12146">
    <property type="entry name" value="Hydrolase_4"/>
    <property type="match status" value="1"/>
</dbReference>
<accession>A0A4P9Z5T0</accession>
<gene>
    <name evidence="2" type="ORF">SYNPS1DRAFT_12018</name>
</gene>
<evidence type="ECO:0000313" key="3">
    <source>
        <dbReference type="Proteomes" id="UP000278143"/>
    </source>
</evidence>
<protein>
    <submittedName>
        <fullName evidence="2">Alpha/Beta hydrolase protein</fullName>
    </submittedName>
</protein>
<feature type="domain" description="Serine aminopeptidase S33" evidence="1">
    <location>
        <begin position="52"/>
        <end position="287"/>
    </location>
</feature>
<dbReference type="InterPro" id="IPR000073">
    <property type="entry name" value="AB_hydrolase_1"/>
</dbReference>
<dbReference type="OrthoDB" id="408373at2759"/>
<dbReference type="InterPro" id="IPR029058">
    <property type="entry name" value="AB_hydrolase_fold"/>
</dbReference>
<dbReference type="InterPro" id="IPR050228">
    <property type="entry name" value="Carboxylesterase_BioH"/>
</dbReference>
<dbReference type="PANTHER" id="PTHR43194">
    <property type="entry name" value="HYDROLASE ALPHA/BETA FOLD FAMILY"/>
    <property type="match status" value="1"/>
</dbReference>
<dbReference type="AlphaFoldDB" id="A0A4P9Z5T0"/>
<dbReference type="Proteomes" id="UP000278143">
    <property type="component" value="Unassembled WGS sequence"/>
</dbReference>